<dbReference type="SUPFAM" id="SSF55785">
    <property type="entry name" value="PYP-like sensor domain (PAS domain)"/>
    <property type="match status" value="4"/>
</dbReference>
<dbReference type="Pfam" id="PF12860">
    <property type="entry name" value="PAS_7"/>
    <property type="match status" value="5"/>
</dbReference>
<keyword evidence="5 9" id="KW-0418">Kinase</keyword>
<dbReference type="Gene3D" id="3.30.565.10">
    <property type="entry name" value="Histidine kinase-like ATPase, C-terminal domain"/>
    <property type="match status" value="1"/>
</dbReference>
<dbReference type="SMART" id="SM00388">
    <property type="entry name" value="HisKA"/>
    <property type="match status" value="1"/>
</dbReference>
<sequence>MTPGEAALRAFEALPHAMMVADGQDRLVIANAALWGEAGADPARFPPGTPLRDLMRLLAFRGMLGPGDPAALAEAALAEDRSILQVRHRRSADGARLSEVTTFPLPGGGFVLCAVDITALNRAEATARSRAALLERVLNAQRSGIALFDAERRLVLHNASYRRHSGATAELLAGRPALGDILEGLERAGEFHALRDRGHLRAVLAADRSRPRQSERERADGTVVRFTSTPSPDGGFLLETEDVTDLRRAEAEARRRAAILDGVLEALPHGICVWGPDRRVALFNDAYLRLMEGAPLQVGDTLEEVIRRRAEAGEYGPGEAAAVYAREMARDLSVPQERRRRRANGTALDVRTAPLPDGGHVSVVTDVTALWKAEEEARRRAMLLETALASMRHGFTLYDAASRVVVANALAERLGGLSPGALAPGRRFEEVVREQVASGALGSGEEAEAIAAAAIALDRTRPHRMRRRTEEGQVLEIASDPTPDGGFVVTHVDVTALAAAEAEAQARAGILRVMLDNTRHGICLFDATGHIVAVNALAARMCGLAPEQMAPGRHLLDVRDEQIAAGEFGDPAAAARFVGARSEEPWRGPDRYTRRRPDGTMLEITTDPTPDGGFVRTYTDVTEDRRIRDELERARAAAGAASEAKSRFLATMSHELRTPLSAVIGFAEAILAETEPGRVATYAGEVRDAGRHLLALIEDILEVARAGGPEAGAGETLLDPAALVASLAAAHGEAAKAAGIAFEATAAPALPPLRSDERRLRRILRALLDNALKFTPAGGTVRLAAAADQAGGLVFTVSDTGIGMAGEDIPRAFEPFTQLDGSRARRYAGSGLGLHLARLLAQAIRADLALESAPGRGTIATLRLPPGITISAQEAPEETA</sequence>
<dbReference type="SMART" id="SM00091">
    <property type="entry name" value="PAS"/>
    <property type="match status" value="4"/>
</dbReference>
<dbReference type="AlphaFoldDB" id="A0A840Y3N7"/>
<dbReference type="InterPro" id="IPR036097">
    <property type="entry name" value="HisK_dim/P_sf"/>
</dbReference>
<keyword evidence="10" id="KW-1185">Reference proteome</keyword>
<gene>
    <name evidence="9" type="ORF">FHS88_001367</name>
</gene>
<dbReference type="CDD" id="cd00082">
    <property type="entry name" value="HisKA"/>
    <property type="match status" value="1"/>
</dbReference>
<dbReference type="InterPro" id="IPR035965">
    <property type="entry name" value="PAS-like_dom_sf"/>
</dbReference>
<keyword evidence="3" id="KW-0597">Phosphoprotein</keyword>
<dbReference type="Pfam" id="PF02518">
    <property type="entry name" value="HATPase_c"/>
    <property type="match status" value="1"/>
</dbReference>
<dbReference type="Gene3D" id="3.30.450.20">
    <property type="entry name" value="PAS domain"/>
    <property type="match status" value="4"/>
</dbReference>
<evidence type="ECO:0000256" key="1">
    <source>
        <dbReference type="ARBA" id="ARBA00000085"/>
    </source>
</evidence>
<evidence type="ECO:0000256" key="2">
    <source>
        <dbReference type="ARBA" id="ARBA00012438"/>
    </source>
</evidence>
<dbReference type="PROSITE" id="PS50112">
    <property type="entry name" value="PAS"/>
    <property type="match status" value="1"/>
</dbReference>
<evidence type="ECO:0000313" key="10">
    <source>
        <dbReference type="Proteomes" id="UP000562254"/>
    </source>
</evidence>
<dbReference type="SUPFAM" id="SSF55874">
    <property type="entry name" value="ATPase domain of HSP90 chaperone/DNA topoisomerase II/histidine kinase"/>
    <property type="match status" value="1"/>
</dbReference>
<dbReference type="EMBL" id="JACIJE010000003">
    <property type="protein sequence ID" value="MBB5689242.1"/>
    <property type="molecule type" value="Genomic_DNA"/>
</dbReference>
<feature type="domain" description="PAS" evidence="8">
    <location>
        <begin position="507"/>
        <end position="549"/>
    </location>
</feature>
<evidence type="ECO:0000256" key="4">
    <source>
        <dbReference type="ARBA" id="ARBA00022679"/>
    </source>
</evidence>
<dbReference type="RefSeq" id="WP_184482786.1">
    <property type="nucleotide sequence ID" value="NZ_JACIJE010000003.1"/>
</dbReference>
<evidence type="ECO:0000256" key="5">
    <source>
        <dbReference type="ARBA" id="ARBA00022777"/>
    </source>
</evidence>
<dbReference type="EC" id="2.7.13.3" evidence="2"/>
<dbReference type="Pfam" id="PF00512">
    <property type="entry name" value="HisKA"/>
    <property type="match status" value="1"/>
</dbReference>
<dbReference type="InterPro" id="IPR004358">
    <property type="entry name" value="Sig_transdc_His_kin-like_C"/>
</dbReference>
<dbReference type="PROSITE" id="PS50109">
    <property type="entry name" value="HIS_KIN"/>
    <property type="match status" value="1"/>
</dbReference>
<evidence type="ECO:0000259" key="8">
    <source>
        <dbReference type="PROSITE" id="PS50112"/>
    </source>
</evidence>
<dbReference type="InterPro" id="IPR003594">
    <property type="entry name" value="HATPase_dom"/>
</dbReference>
<dbReference type="SUPFAM" id="SSF47384">
    <property type="entry name" value="Homodimeric domain of signal transducing histidine kinase"/>
    <property type="match status" value="1"/>
</dbReference>
<dbReference type="PANTHER" id="PTHR43047">
    <property type="entry name" value="TWO-COMPONENT HISTIDINE PROTEIN KINASE"/>
    <property type="match status" value="1"/>
</dbReference>
<dbReference type="InterPro" id="IPR036890">
    <property type="entry name" value="HATPase_C_sf"/>
</dbReference>
<dbReference type="GO" id="GO:0000155">
    <property type="term" value="F:phosphorelay sensor kinase activity"/>
    <property type="evidence" value="ECO:0007669"/>
    <property type="project" value="InterPro"/>
</dbReference>
<feature type="domain" description="Histidine kinase" evidence="7">
    <location>
        <begin position="651"/>
        <end position="868"/>
    </location>
</feature>
<dbReference type="PRINTS" id="PR00344">
    <property type="entry name" value="BCTRLSENSOR"/>
</dbReference>
<dbReference type="SMART" id="SM00387">
    <property type="entry name" value="HATPase_c"/>
    <property type="match status" value="1"/>
</dbReference>
<comment type="caution">
    <text evidence="9">The sequence shown here is derived from an EMBL/GenBank/DDBJ whole genome shotgun (WGS) entry which is preliminary data.</text>
</comment>
<protein>
    <recommendedName>
        <fullName evidence="2">histidine kinase</fullName>
        <ecNumber evidence="2">2.7.13.3</ecNumber>
    </recommendedName>
</protein>
<evidence type="ECO:0000256" key="3">
    <source>
        <dbReference type="ARBA" id="ARBA00022553"/>
    </source>
</evidence>
<dbReference type="Proteomes" id="UP000562254">
    <property type="component" value="Unassembled WGS sequence"/>
</dbReference>
<evidence type="ECO:0000259" key="7">
    <source>
        <dbReference type="PROSITE" id="PS50109"/>
    </source>
</evidence>
<dbReference type="InterPro" id="IPR003661">
    <property type="entry name" value="HisK_dim/P_dom"/>
</dbReference>
<evidence type="ECO:0000256" key="6">
    <source>
        <dbReference type="SAM" id="MobiDB-lite"/>
    </source>
</evidence>
<dbReference type="Gene3D" id="1.10.287.130">
    <property type="match status" value="1"/>
</dbReference>
<dbReference type="InterPro" id="IPR005467">
    <property type="entry name" value="His_kinase_dom"/>
</dbReference>
<accession>A0A840Y3N7</accession>
<proteinExistence type="predicted"/>
<dbReference type="InterPro" id="IPR000014">
    <property type="entry name" value="PAS"/>
</dbReference>
<feature type="region of interest" description="Disordered" evidence="6">
    <location>
        <begin position="585"/>
        <end position="609"/>
    </location>
</feature>
<feature type="compositionally biased region" description="Basic and acidic residues" evidence="6">
    <location>
        <begin position="585"/>
        <end position="598"/>
    </location>
</feature>
<comment type="catalytic activity">
    <reaction evidence="1">
        <text>ATP + protein L-histidine = ADP + protein N-phospho-L-histidine.</text>
        <dbReference type="EC" id="2.7.13.3"/>
    </reaction>
</comment>
<organism evidence="9 10">
    <name type="scientific">Neoroseomonas alkaliterrae</name>
    <dbReference type="NCBI Taxonomy" id="1452450"/>
    <lineage>
        <taxon>Bacteria</taxon>
        <taxon>Pseudomonadati</taxon>
        <taxon>Pseudomonadota</taxon>
        <taxon>Alphaproteobacteria</taxon>
        <taxon>Acetobacterales</taxon>
        <taxon>Acetobacteraceae</taxon>
        <taxon>Neoroseomonas</taxon>
    </lineage>
</organism>
<evidence type="ECO:0000313" key="9">
    <source>
        <dbReference type="EMBL" id="MBB5689242.1"/>
    </source>
</evidence>
<name>A0A840Y3N7_9PROT</name>
<keyword evidence="4" id="KW-0808">Transferase</keyword>
<reference evidence="9 10" key="1">
    <citation type="submission" date="2020-08" db="EMBL/GenBank/DDBJ databases">
        <title>Genomic Encyclopedia of Type Strains, Phase IV (KMG-IV): sequencing the most valuable type-strain genomes for metagenomic binning, comparative biology and taxonomic classification.</title>
        <authorList>
            <person name="Goeker M."/>
        </authorList>
    </citation>
    <scope>NUCLEOTIDE SEQUENCE [LARGE SCALE GENOMIC DNA]</scope>
    <source>
        <strain evidence="9 10">DSM 25895</strain>
    </source>
</reference>